<keyword evidence="3" id="KW-1185">Reference proteome</keyword>
<dbReference type="Gene3D" id="3.20.20.70">
    <property type="entry name" value="Aldolase class I"/>
    <property type="match status" value="1"/>
</dbReference>
<feature type="signal peptide" evidence="1">
    <location>
        <begin position="1"/>
        <end position="25"/>
    </location>
</feature>
<organism evidence="2 3">
    <name type="scientific">Flavobacterium limi</name>
    <dbReference type="NCBI Taxonomy" id="2045105"/>
    <lineage>
        <taxon>Bacteria</taxon>
        <taxon>Pseudomonadati</taxon>
        <taxon>Bacteroidota</taxon>
        <taxon>Flavobacteriia</taxon>
        <taxon>Flavobacteriales</taxon>
        <taxon>Flavobacteriaceae</taxon>
        <taxon>Flavobacterium</taxon>
    </lineage>
</organism>
<dbReference type="InterPro" id="IPR017853">
    <property type="entry name" value="GH"/>
</dbReference>
<comment type="caution">
    <text evidence="2">The sequence shown here is derived from an EMBL/GenBank/DDBJ whole genome shotgun (WGS) entry which is preliminary data.</text>
</comment>
<evidence type="ECO:0000313" key="2">
    <source>
        <dbReference type="EMBL" id="GGF05594.1"/>
    </source>
</evidence>
<dbReference type="SUPFAM" id="SSF51445">
    <property type="entry name" value="(Trans)glycosidases"/>
    <property type="match status" value="1"/>
</dbReference>
<evidence type="ECO:0000256" key="1">
    <source>
        <dbReference type="SAM" id="SignalP"/>
    </source>
</evidence>
<sequence length="555" mass="63007">MNRRNFIKTTGLTLGYCLISDALFAAPGQHKVQFINFPDEISAIINNQLVKLTGTGNEIWKYKDVVVELKKTQTGISVTIQAPKVNISSVEMYWKTADKSSFSVLNDHWERTYGDISWHSPSDIEILPWYFMEYNGVTTTGFGVKTGAKTFCSWKILNKKLGLIIDTRSGGSGVVLGDRKLQAAEIVTIQNSSGESCFKTARRFMKMMCSKPRMPKHPVYGINDWYFSYGNNSEKLILEHTQMMAPLADGLENRPFSVIDAGWFQKAPAKLDNTCWGDNMETPSSLFSDMGKLASKIKTIGMRPGIWTRPLCGSYKASKTLMLPLRYENEPVLDPTIPENLEKIKNYFKLYNDWGYELVKFDFTSADIFGKWGFKMLKEGQMTNEVWSMYDKSKTNAEIVLQLYQTIRESAGNAYIIGCNTFSHLSAGLFEINRIGDDTSGTEWERTKKMGVNTLAFRGIHHNTFYAADSDCVGLTPKIPWDKNKQWMELVAKSGTPLFISAQTEATGEIQKQAIRECFKLASQKLPLGEPLDWLETPFPKKWNLNNQLHSFEWD</sequence>
<name>A0ABQ1TXH3_9FLAO</name>
<dbReference type="Proteomes" id="UP000655016">
    <property type="component" value="Unassembled WGS sequence"/>
</dbReference>
<gene>
    <name evidence="2" type="ORF">GCM10011518_13490</name>
</gene>
<reference evidence="3" key="1">
    <citation type="journal article" date="2019" name="Int. J. Syst. Evol. Microbiol.">
        <title>The Global Catalogue of Microorganisms (GCM) 10K type strain sequencing project: providing services to taxonomists for standard genome sequencing and annotation.</title>
        <authorList>
            <consortium name="The Broad Institute Genomics Platform"/>
            <consortium name="The Broad Institute Genome Sequencing Center for Infectious Disease"/>
            <person name="Wu L."/>
            <person name="Ma J."/>
        </authorList>
    </citation>
    <scope>NUCLEOTIDE SEQUENCE [LARGE SCALE GENOMIC DNA]</scope>
    <source>
        <strain evidence="3">CGMCC 1.16060</strain>
    </source>
</reference>
<evidence type="ECO:0008006" key="4">
    <source>
        <dbReference type="Google" id="ProtNLM"/>
    </source>
</evidence>
<feature type="chain" id="PRO_5045393934" description="Alpha-galactosidase" evidence="1">
    <location>
        <begin position="26"/>
        <end position="555"/>
    </location>
</feature>
<evidence type="ECO:0000313" key="3">
    <source>
        <dbReference type="Proteomes" id="UP000655016"/>
    </source>
</evidence>
<protein>
    <recommendedName>
        <fullName evidence="4">Alpha-galactosidase</fullName>
    </recommendedName>
</protein>
<accession>A0ABQ1TXH3</accession>
<keyword evidence="1" id="KW-0732">Signal</keyword>
<dbReference type="InterPro" id="IPR013785">
    <property type="entry name" value="Aldolase_TIM"/>
</dbReference>
<dbReference type="EMBL" id="BMKP01000002">
    <property type="protein sequence ID" value="GGF05594.1"/>
    <property type="molecule type" value="Genomic_DNA"/>
</dbReference>
<dbReference type="RefSeq" id="WP_163393377.1">
    <property type="nucleotide sequence ID" value="NZ_BMKP01000002.1"/>
</dbReference>
<proteinExistence type="predicted"/>